<gene>
    <name evidence="2" type="ORF">ANCDUO_18783</name>
</gene>
<proteinExistence type="predicted"/>
<keyword evidence="3" id="KW-1185">Reference proteome</keyword>
<sequence>MPRRSSRINNTTAEPSQVSQASCNGAAQPVPLSAPPDDLDNMSSSDLLQATIAQNSDPIVDIMLRKLVGKLARETAEKIEEEKRARSVVISGLAEAPPGSLPSDCQKDLETKVEKILDVLQIECRPAELRRMGRPDPSRPRLVKLVFPTRREWSTALANARLLRSSGFADVYIRRSMTESERKKDYELRQAARERNRSLGRREWVVYRGDLRRVSEINAKTTSGNPL</sequence>
<evidence type="ECO:0000313" key="3">
    <source>
        <dbReference type="Proteomes" id="UP000054047"/>
    </source>
</evidence>
<reference evidence="2 3" key="1">
    <citation type="submission" date="2013-12" db="EMBL/GenBank/DDBJ databases">
        <title>Draft genome of the parsitic nematode Ancylostoma duodenale.</title>
        <authorList>
            <person name="Mitreva M."/>
        </authorList>
    </citation>
    <scope>NUCLEOTIDE SEQUENCE [LARGE SCALE GENOMIC DNA]</scope>
    <source>
        <strain evidence="2 3">Zhejiang</strain>
    </source>
</reference>
<dbReference type="Proteomes" id="UP000054047">
    <property type="component" value="Unassembled WGS sequence"/>
</dbReference>
<dbReference type="EMBL" id="KN747545">
    <property type="protein sequence ID" value="KIH51133.1"/>
    <property type="molecule type" value="Genomic_DNA"/>
</dbReference>
<dbReference type="AlphaFoldDB" id="A0A0C2C4B3"/>
<name>A0A0C2C4B3_9BILA</name>
<organism evidence="2 3">
    <name type="scientific">Ancylostoma duodenale</name>
    <dbReference type="NCBI Taxonomy" id="51022"/>
    <lineage>
        <taxon>Eukaryota</taxon>
        <taxon>Metazoa</taxon>
        <taxon>Ecdysozoa</taxon>
        <taxon>Nematoda</taxon>
        <taxon>Chromadorea</taxon>
        <taxon>Rhabditida</taxon>
        <taxon>Rhabditina</taxon>
        <taxon>Rhabditomorpha</taxon>
        <taxon>Strongyloidea</taxon>
        <taxon>Ancylostomatidae</taxon>
        <taxon>Ancylostomatinae</taxon>
        <taxon>Ancylostoma</taxon>
    </lineage>
</organism>
<dbReference type="OrthoDB" id="5802654at2759"/>
<evidence type="ECO:0000256" key="1">
    <source>
        <dbReference type="SAM" id="MobiDB-lite"/>
    </source>
</evidence>
<feature type="region of interest" description="Disordered" evidence="1">
    <location>
        <begin position="1"/>
        <end position="43"/>
    </location>
</feature>
<evidence type="ECO:0000313" key="2">
    <source>
        <dbReference type="EMBL" id="KIH51133.1"/>
    </source>
</evidence>
<accession>A0A0C2C4B3</accession>
<protein>
    <submittedName>
        <fullName evidence="2">Uncharacterized protein</fullName>
    </submittedName>
</protein>
<feature type="compositionally biased region" description="Polar residues" evidence="1">
    <location>
        <begin position="7"/>
        <end position="25"/>
    </location>
</feature>